<evidence type="ECO:0000313" key="2">
    <source>
        <dbReference type="Proteomes" id="UP000887458"/>
    </source>
</evidence>
<sequence length="60" mass="7091">IDQSQMREKKFFYPINLKTKIRILIKSTTNQTPRVFNKLKKIATLTPSLISDSMKMIDYN</sequence>
<dbReference type="Proteomes" id="UP000887458">
    <property type="component" value="Unassembled WGS sequence"/>
</dbReference>
<reference evidence="1 2" key="1">
    <citation type="journal article" date="2018" name="J. Allergy Clin. Immunol.">
        <title>High-quality assembly of Dermatophagoides pteronyssinus genome and transcriptome reveals a wide range of novel allergens.</title>
        <authorList>
            <person name="Liu X.Y."/>
            <person name="Yang K.Y."/>
            <person name="Wang M.Q."/>
            <person name="Kwok J.S."/>
            <person name="Zeng X."/>
            <person name="Yang Z."/>
            <person name="Xiao X.J."/>
            <person name="Lau C.P."/>
            <person name="Li Y."/>
            <person name="Huang Z.M."/>
            <person name="Ba J.G."/>
            <person name="Yim A.K."/>
            <person name="Ouyang C.Y."/>
            <person name="Ngai S.M."/>
            <person name="Chan T.F."/>
            <person name="Leung E.L."/>
            <person name="Liu L."/>
            <person name="Liu Z.G."/>
            <person name="Tsui S.K."/>
        </authorList>
    </citation>
    <scope>NUCLEOTIDE SEQUENCE [LARGE SCALE GENOMIC DNA]</scope>
    <source>
        <strain evidence="1">Derp</strain>
    </source>
</reference>
<evidence type="ECO:0000313" key="1">
    <source>
        <dbReference type="EMBL" id="KAH9416930.1"/>
    </source>
</evidence>
<dbReference type="EMBL" id="NJHN03000084">
    <property type="protein sequence ID" value="KAH9416930.1"/>
    <property type="molecule type" value="Genomic_DNA"/>
</dbReference>
<reference evidence="1 2" key="2">
    <citation type="journal article" date="2022" name="Mol. Biol. Evol.">
        <title>Comparative Genomics Reveals Insights into the Divergent Evolution of Astigmatic Mites and Household Pest Adaptations.</title>
        <authorList>
            <person name="Xiong Q."/>
            <person name="Wan A.T."/>
            <person name="Liu X."/>
            <person name="Fung C.S."/>
            <person name="Xiao X."/>
            <person name="Malainual N."/>
            <person name="Hou J."/>
            <person name="Wang L."/>
            <person name="Wang M."/>
            <person name="Yang K.Y."/>
            <person name="Cui Y."/>
            <person name="Leung E.L."/>
            <person name="Nong W."/>
            <person name="Shin S.K."/>
            <person name="Au S.W."/>
            <person name="Jeong K.Y."/>
            <person name="Chew F.T."/>
            <person name="Hui J.H."/>
            <person name="Leung T.F."/>
            <person name="Tungtrongchitr A."/>
            <person name="Zhong N."/>
            <person name="Liu Z."/>
            <person name="Tsui S.K."/>
        </authorList>
    </citation>
    <scope>NUCLEOTIDE SEQUENCE [LARGE SCALE GENOMIC DNA]</scope>
    <source>
        <strain evidence="1">Derp</strain>
    </source>
</reference>
<feature type="non-terminal residue" evidence="1">
    <location>
        <position position="1"/>
    </location>
</feature>
<comment type="caution">
    <text evidence="1">The sequence shown here is derived from an EMBL/GenBank/DDBJ whole genome shotgun (WGS) entry which is preliminary data.</text>
</comment>
<name>A0ABQ8J2Z3_DERPT</name>
<proteinExistence type="predicted"/>
<keyword evidence="2" id="KW-1185">Reference proteome</keyword>
<gene>
    <name evidence="1" type="ORF">DERP_014827</name>
</gene>
<protein>
    <submittedName>
        <fullName evidence="1">Uncharacterized protein</fullName>
    </submittedName>
</protein>
<accession>A0ABQ8J2Z3</accession>
<organism evidence="1 2">
    <name type="scientific">Dermatophagoides pteronyssinus</name>
    <name type="common">European house dust mite</name>
    <dbReference type="NCBI Taxonomy" id="6956"/>
    <lineage>
        <taxon>Eukaryota</taxon>
        <taxon>Metazoa</taxon>
        <taxon>Ecdysozoa</taxon>
        <taxon>Arthropoda</taxon>
        <taxon>Chelicerata</taxon>
        <taxon>Arachnida</taxon>
        <taxon>Acari</taxon>
        <taxon>Acariformes</taxon>
        <taxon>Sarcoptiformes</taxon>
        <taxon>Astigmata</taxon>
        <taxon>Psoroptidia</taxon>
        <taxon>Analgoidea</taxon>
        <taxon>Pyroglyphidae</taxon>
        <taxon>Dermatophagoidinae</taxon>
        <taxon>Dermatophagoides</taxon>
    </lineage>
</organism>